<dbReference type="InterPro" id="IPR052709">
    <property type="entry name" value="Transposase-MT_Hybrid"/>
</dbReference>
<dbReference type="GO" id="GO:0035861">
    <property type="term" value="C:site of double-strand break"/>
    <property type="evidence" value="ECO:0007669"/>
    <property type="project" value="TreeGrafter"/>
</dbReference>
<evidence type="ECO:0000313" key="3">
    <source>
        <dbReference type="WBParaSite" id="Hba_05931"/>
    </source>
</evidence>
<dbReference type="GO" id="GO:0046975">
    <property type="term" value="F:histone H3K36 methyltransferase activity"/>
    <property type="evidence" value="ECO:0007669"/>
    <property type="project" value="TreeGrafter"/>
</dbReference>
<evidence type="ECO:0000256" key="1">
    <source>
        <dbReference type="SAM" id="MobiDB-lite"/>
    </source>
</evidence>
<dbReference type="WBParaSite" id="Hba_05931">
    <property type="protein sequence ID" value="Hba_05931"/>
    <property type="gene ID" value="Hba_05931"/>
</dbReference>
<reference evidence="3" key="1">
    <citation type="submission" date="2016-11" db="UniProtKB">
        <authorList>
            <consortium name="WormBaseParasite"/>
        </authorList>
    </citation>
    <scope>IDENTIFICATION</scope>
</reference>
<dbReference type="GO" id="GO:0044774">
    <property type="term" value="P:mitotic DNA integrity checkpoint signaling"/>
    <property type="evidence" value="ECO:0007669"/>
    <property type="project" value="TreeGrafter"/>
</dbReference>
<dbReference type="GO" id="GO:0015074">
    <property type="term" value="P:DNA integration"/>
    <property type="evidence" value="ECO:0007669"/>
    <property type="project" value="TreeGrafter"/>
</dbReference>
<dbReference type="PANTHER" id="PTHR46060">
    <property type="entry name" value="MARINER MOS1 TRANSPOSASE-LIKE PROTEIN"/>
    <property type="match status" value="1"/>
</dbReference>
<dbReference type="GO" id="GO:0042800">
    <property type="term" value="F:histone H3K4 methyltransferase activity"/>
    <property type="evidence" value="ECO:0007669"/>
    <property type="project" value="TreeGrafter"/>
</dbReference>
<accession>A0A1I7WLB2</accession>
<keyword evidence="2" id="KW-1185">Reference proteome</keyword>
<dbReference type="PANTHER" id="PTHR46060:SF2">
    <property type="entry name" value="HISTONE-LYSINE N-METHYLTRANSFERASE SETMAR"/>
    <property type="match status" value="1"/>
</dbReference>
<dbReference type="GO" id="GO:0003690">
    <property type="term" value="F:double-stranded DNA binding"/>
    <property type="evidence" value="ECO:0007669"/>
    <property type="project" value="TreeGrafter"/>
</dbReference>
<dbReference type="GO" id="GO:0000793">
    <property type="term" value="C:condensed chromosome"/>
    <property type="evidence" value="ECO:0007669"/>
    <property type="project" value="TreeGrafter"/>
</dbReference>
<dbReference type="GO" id="GO:0005634">
    <property type="term" value="C:nucleus"/>
    <property type="evidence" value="ECO:0007669"/>
    <property type="project" value="TreeGrafter"/>
</dbReference>
<evidence type="ECO:0000313" key="2">
    <source>
        <dbReference type="Proteomes" id="UP000095283"/>
    </source>
</evidence>
<feature type="region of interest" description="Disordered" evidence="1">
    <location>
        <begin position="48"/>
        <end position="90"/>
    </location>
</feature>
<dbReference type="GO" id="GO:0003697">
    <property type="term" value="F:single-stranded DNA binding"/>
    <property type="evidence" value="ECO:0007669"/>
    <property type="project" value="TreeGrafter"/>
</dbReference>
<protein>
    <submittedName>
        <fullName evidence="3">HTH_48 domain-containing protein</fullName>
    </submittedName>
</protein>
<organism evidence="2 3">
    <name type="scientific">Heterorhabditis bacteriophora</name>
    <name type="common">Entomopathogenic nematode worm</name>
    <dbReference type="NCBI Taxonomy" id="37862"/>
    <lineage>
        <taxon>Eukaryota</taxon>
        <taxon>Metazoa</taxon>
        <taxon>Ecdysozoa</taxon>
        <taxon>Nematoda</taxon>
        <taxon>Chromadorea</taxon>
        <taxon>Rhabditida</taxon>
        <taxon>Rhabditina</taxon>
        <taxon>Rhabditomorpha</taxon>
        <taxon>Strongyloidea</taxon>
        <taxon>Heterorhabditidae</taxon>
        <taxon>Heterorhabditis</taxon>
    </lineage>
</organism>
<name>A0A1I7WLB2_HETBA</name>
<dbReference type="GO" id="GO:0031297">
    <property type="term" value="P:replication fork processing"/>
    <property type="evidence" value="ECO:0007669"/>
    <property type="project" value="TreeGrafter"/>
</dbReference>
<dbReference type="InterPro" id="IPR036388">
    <property type="entry name" value="WH-like_DNA-bd_sf"/>
</dbReference>
<proteinExistence type="predicted"/>
<dbReference type="GO" id="GO:0044547">
    <property type="term" value="F:DNA topoisomerase binding"/>
    <property type="evidence" value="ECO:0007669"/>
    <property type="project" value="TreeGrafter"/>
</dbReference>
<dbReference type="AlphaFoldDB" id="A0A1I7WLB2"/>
<dbReference type="Proteomes" id="UP000095283">
    <property type="component" value="Unplaced"/>
</dbReference>
<sequence>MSHQKLHIRHSILYEFQQGKNHANQYTLYSGKVLYWFQRFKAGEFDVNDRQHSGTPRKPKTDALKSLLGENPSKTRKELAQQLGVDEATV</sequence>
<dbReference type="Gene3D" id="1.10.10.10">
    <property type="entry name" value="Winged helix-like DNA-binding domain superfamily/Winged helix DNA-binding domain"/>
    <property type="match status" value="1"/>
</dbReference>
<dbReference type="GO" id="GO:0000014">
    <property type="term" value="F:single-stranded DNA endodeoxyribonuclease activity"/>
    <property type="evidence" value="ECO:0007669"/>
    <property type="project" value="TreeGrafter"/>
</dbReference>
<dbReference type="GO" id="GO:0006303">
    <property type="term" value="P:double-strand break repair via nonhomologous end joining"/>
    <property type="evidence" value="ECO:0007669"/>
    <property type="project" value="TreeGrafter"/>
</dbReference>
<dbReference type="GO" id="GO:0000729">
    <property type="term" value="P:DNA double-strand break processing"/>
    <property type="evidence" value="ECO:0007669"/>
    <property type="project" value="TreeGrafter"/>
</dbReference>